<dbReference type="AlphaFoldDB" id="A0A9P1IQR1"/>
<dbReference type="PANTHER" id="PTHR12483">
    <property type="entry name" value="SOLUTE CARRIER FAMILY 31 COPPER TRANSPORTERS"/>
    <property type="match status" value="1"/>
</dbReference>
<dbReference type="Proteomes" id="UP001152747">
    <property type="component" value="Unassembled WGS sequence"/>
</dbReference>
<feature type="transmembrane region" description="Helical" evidence="4">
    <location>
        <begin position="25"/>
        <end position="45"/>
    </location>
</feature>
<feature type="transmembrane region" description="Helical" evidence="4">
    <location>
        <begin position="124"/>
        <end position="148"/>
    </location>
</feature>
<accession>A0A9P1IQR1</accession>
<keyword evidence="6" id="KW-1185">Reference proteome</keyword>
<dbReference type="OrthoDB" id="161814at2759"/>
<dbReference type="GO" id="GO:0016020">
    <property type="term" value="C:membrane"/>
    <property type="evidence" value="ECO:0007669"/>
    <property type="project" value="UniProtKB-SubCell"/>
</dbReference>
<name>A0A9P1IQR1_9PELO</name>
<dbReference type="InterPro" id="IPR007274">
    <property type="entry name" value="Cop_transporter"/>
</dbReference>
<reference evidence="5" key="1">
    <citation type="submission" date="2022-11" db="EMBL/GenBank/DDBJ databases">
        <authorList>
            <person name="Kikuchi T."/>
        </authorList>
    </citation>
    <scope>NUCLEOTIDE SEQUENCE</scope>
    <source>
        <strain evidence="5">PS1010</strain>
    </source>
</reference>
<keyword evidence="3 4" id="KW-0472">Membrane</keyword>
<keyword evidence="2 4" id="KW-1133">Transmembrane helix</keyword>
<evidence type="ECO:0000313" key="5">
    <source>
        <dbReference type="EMBL" id="CAI5450333.1"/>
    </source>
</evidence>
<evidence type="ECO:0000256" key="3">
    <source>
        <dbReference type="ARBA" id="ARBA00023136"/>
    </source>
</evidence>
<gene>
    <name evidence="5" type="ORF">CAMP_LOCUS12970</name>
</gene>
<sequence length="165" mass="18776">MMMMMYFHYRIGEPILFREWLPQNLLAYIFSCFGIFLIAFGLEVLKFVRSRFLAPKIAQKSATAECCCSNNEGIWEIPETRPLKFDNQEDSIVPFTRSSLLAKSHIFSSILLFLQHFIDYSLMLVAMTYNIPIVLSLFAGHTVGYFVVGPMMSLEQADSVGGCCS</sequence>
<evidence type="ECO:0000256" key="1">
    <source>
        <dbReference type="ARBA" id="ARBA00022692"/>
    </source>
</evidence>
<keyword evidence="4" id="KW-0813">Transport</keyword>
<comment type="subcellular location">
    <subcellularLocation>
        <location evidence="4">Membrane</location>
        <topology evidence="4">Multi-pass membrane protein</topology>
    </subcellularLocation>
</comment>
<evidence type="ECO:0000256" key="4">
    <source>
        <dbReference type="RuleBase" id="RU367022"/>
    </source>
</evidence>
<dbReference type="Pfam" id="PF04145">
    <property type="entry name" value="Ctr"/>
    <property type="match status" value="1"/>
</dbReference>
<comment type="caution">
    <text evidence="5">The sequence shown here is derived from an EMBL/GenBank/DDBJ whole genome shotgun (WGS) entry which is preliminary data.</text>
</comment>
<keyword evidence="1 4" id="KW-0812">Transmembrane</keyword>
<proteinExistence type="inferred from homology"/>
<keyword evidence="4" id="KW-0187">Copper transport</keyword>
<comment type="similarity">
    <text evidence="4">Belongs to the copper transporter (Ctr) (TC 1.A.56) family. SLC31A subfamily.</text>
</comment>
<dbReference type="GO" id="GO:0005375">
    <property type="term" value="F:copper ion transmembrane transporter activity"/>
    <property type="evidence" value="ECO:0007669"/>
    <property type="project" value="UniProtKB-UniRule"/>
</dbReference>
<evidence type="ECO:0000256" key="2">
    <source>
        <dbReference type="ARBA" id="ARBA00022989"/>
    </source>
</evidence>
<organism evidence="5 6">
    <name type="scientific">Caenorhabditis angaria</name>
    <dbReference type="NCBI Taxonomy" id="860376"/>
    <lineage>
        <taxon>Eukaryota</taxon>
        <taxon>Metazoa</taxon>
        <taxon>Ecdysozoa</taxon>
        <taxon>Nematoda</taxon>
        <taxon>Chromadorea</taxon>
        <taxon>Rhabditida</taxon>
        <taxon>Rhabditina</taxon>
        <taxon>Rhabditomorpha</taxon>
        <taxon>Rhabditoidea</taxon>
        <taxon>Rhabditidae</taxon>
        <taxon>Peloderinae</taxon>
        <taxon>Caenorhabditis</taxon>
    </lineage>
</organism>
<keyword evidence="4" id="KW-0186">Copper</keyword>
<dbReference type="PANTHER" id="PTHR12483:SF43">
    <property type="entry name" value="COPPER TRANSPORT PROTEIN"/>
    <property type="match status" value="1"/>
</dbReference>
<evidence type="ECO:0000313" key="6">
    <source>
        <dbReference type="Proteomes" id="UP001152747"/>
    </source>
</evidence>
<dbReference type="EMBL" id="CANHGI010000005">
    <property type="protein sequence ID" value="CAI5450333.1"/>
    <property type="molecule type" value="Genomic_DNA"/>
</dbReference>
<keyword evidence="4" id="KW-0406">Ion transport</keyword>
<protein>
    <recommendedName>
        <fullName evidence="4">Copper transport protein</fullName>
    </recommendedName>
</protein>